<protein>
    <submittedName>
        <fullName evidence="1">Uncharacterized protein</fullName>
    </submittedName>
</protein>
<dbReference type="Proteomes" id="UP000283269">
    <property type="component" value="Unassembled WGS sequence"/>
</dbReference>
<keyword evidence="2" id="KW-1185">Reference proteome</keyword>
<dbReference type="EMBL" id="NHYD01001521">
    <property type="protein sequence ID" value="PPQ90891.1"/>
    <property type="molecule type" value="Genomic_DNA"/>
</dbReference>
<dbReference type="InParanoid" id="A0A409XJI2"/>
<sequence length="120" mass="13500">MVEPDWISQLETVDQIPYGPILDELHIMSSPDFVLHLVKKGTGPKAVIQLSSIRTLDMDSIRFIIDWALIRSLHSLARLHLSEEYSALPENPTNFPPHDSILGHYHTLKFSQFAIVPSGG</sequence>
<accession>A0A409XJI2</accession>
<gene>
    <name evidence="1" type="ORF">CVT25_007361</name>
</gene>
<organism evidence="1 2">
    <name type="scientific">Psilocybe cyanescens</name>
    <dbReference type="NCBI Taxonomy" id="93625"/>
    <lineage>
        <taxon>Eukaryota</taxon>
        <taxon>Fungi</taxon>
        <taxon>Dikarya</taxon>
        <taxon>Basidiomycota</taxon>
        <taxon>Agaricomycotina</taxon>
        <taxon>Agaricomycetes</taxon>
        <taxon>Agaricomycetidae</taxon>
        <taxon>Agaricales</taxon>
        <taxon>Agaricineae</taxon>
        <taxon>Strophariaceae</taxon>
        <taxon>Psilocybe</taxon>
    </lineage>
</organism>
<evidence type="ECO:0000313" key="2">
    <source>
        <dbReference type="Proteomes" id="UP000283269"/>
    </source>
</evidence>
<proteinExistence type="predicted"/>
<comment type="caution">
    <text evidence="1">The sequence shown here is derived from an EMBL/GenBank/DDBJ whole genome shotgun (WGS) entry which is preliminary data.</text>
</comment>
<evidence type="ECO:0000313" key="1">
    <source>
        <dbReference type="EMBL" id="PPQ90891.1"/>
    </source>
</evidence>
<dbReference type="AlphaFoldDB" id="A0A409XJI2"/>
<reference evidence="1 2" key="1">
    <citation type="journal article" date="2018" name="Evol. Lett.">
        <title>Horizontal gene cluster transfer increased hallucinogenic mushroom diversity.</title>
        <authorList>
            <person name="Reynolds H.T."/>
            <person name="Vijayakumar V."/>
            <person name="Gluck-Thaler E."/>
            <person name="Korotkin H.B."/>
            <person name="Matheny P.B."/>
            <person name="Slot J.C."/>
        </authorList>
    </citation>
    <scope>NUCLEOTIDE SEQUENCE [LARGE SCALE GENOMIC DNA]</scope>
    <source>
        <strain evidence="1 2">2631</strain>
    </source>
</reference>
<name>A0A409XJI2_PSICY</name>